<keyword evidence="6 10" id="KW-0812">Transmembrane</keyword>
<evidence type="ECO:0000256" key="6">
    <source>
        <dbReference type="ARBA" id="ARBA00022692"/>
    </source>
</evidence>
<evidence type="ECO:0000256" key="3">
    <source>
        <dbReference type="ARBA" id="ARBA00022448"/>
    </source>
</evidence>
<dbReference type="GO" id="GO:0098797">
    <property type="term" value="C:plasma membrane protein complex"/>
    <property type="evidence" value="ECO:0007669"/>
    <property type="project" value="TreeGrafter"/>
</dbReference>
<evidence type="ECO:0000313" key="12">
    <source>
        <dbReference type="EMBL" id="GCC53607.1"/>
    </source>
</evidence>
<evidence type="ECO:0000256" key="10">
    <source>
        <dbReference type="SAM" id="Phobius"/>
    </source>
</evidence>
<evidence type="ECO:0000256" key="8">
    <source>
        <dbReference type="ARBA" id="ARBA00022989"/>
    </source>
</evidence>
<keyword evidence="4" id="KW-1003">Cell membrane</keyword>
<dbReference type="PRINTS" id="PR01374">
    <property type="entry name" value="TONBPROTEIN"/>
</dbReference>
<dbReference type="Pfam" id="PF03544">
    <property type="entry name" value="TonB_C"/>
    <property type="match status" value="1"/>
</dbReference>
<comment type="similarity">
    <text evidence="2">Belongs to the TonB family.</text>
</comment>
<dbReference type="RefSeq" id="WP_127124255.1">
    <property type="nucleotide sequence ID" value="NZ_BHXQ01000008.1"/>
</dbReference>
<evidence type="ECO:0000256" key="4">
    <source>
        <dbReference type="ARBA" id="ARBA00022475"/>
    </source>
</evidence>
<dbReference type="InterPro" id="IPR006260">
    <property type="entry name" value="TonB/TolA_C"/>
</dbReference>
<sequence length="225" mass="25101">MEAKKTEKADLTKKTWLFFNIGLTTSLLLAVMAFEYRKYDDTGVKDLGPRNSNMEEILEVPPTDQPPPPPPKIQQPQIIEVPDEEIIEEEIKVEFDVEVTEDTKVEAITIAAVEEPKEEVDEIFTVVEETATPKGGMQAFYEYIGKKLKYPAQARRMGTEGKVFVQFVINKDGTISDVVAIKGIGAGCDEEAVRIIQSSPAWSPGKQRGKAVKQRMVLPITFKLG</sequence>
<dbReference type="SUPFAM" id="SSF74653">
    <property type="entry name" value="TolA/TonB C-terminal domain"/>
    <property type="match status" value="1"/>
</dbReference>
<reference evidence="12 13" key="1">
    <citation type="submission" date="2018-11" db="EMBL/GenBank/DDBJ databases">
        <title>Chryseotalea sanarue gen. nov., sp., nov., a member of the family Cytophagaceae, isolated from a brackish lake in Hamamatsu Japan.</title>
        <authorList>
            <person name="Maejima Y."/>
            <person name="Iino T."/>
            <person name="Muraguchi Y."/>
            <person name="Fukuda K."/>
            <person name="Ohkuma M."/>
            <person name="Moriuchi R."/>
            <person name="Dohra H."/>
            <person name="Kimbara K."/>
            <person name="Shintani M."/>
        </authorList>
    </citation>
    <scope>NUCLEOTIDE SEQUENCE [LARGE SCALE GENOMIC DNA]</scope>
    <source>
        <strain evidence="12 13">Ys</strain>
    </source>
</reference>
<comment type="subcellular location">
    <subcellularLocation>
        <location evidence="1">Cell inner membrane</location>
        <topology evidence="1">Single-pass membrane protein</topology>
        <orientation evidence="1">Periplasmic side</orientation>
    </subcellularLocation>
</comment>
<dbReference type="EMBL" id="BHXQ01000008">
    <property type="protein sequence ID" value="GCC53607.1"/>
    <property type="molecule type" value="Genomic_DNA"/>
</dbReference>
<dbReference type="NCBIfam" id="TIGR01352">
    <property type="entry name" value="tonB_Cterm"/>
    <property type="match status" value="1"/>
</dbReference>
<proteinExistence type="inferred from homology"/>
<dbReference type="GO" id="GO:0031992">
    <property type="term" value="F:energy transducer activity"/>
    <property type="evidence" value="ECO:0007669"/>
    <property type="project" value="InterPro"/>
</dbReference>
<organism evidence="12 13">
    <name type="scientific">Chryseotalea sanaruensis</name>
    <dbReference type="NCBI Taxonomy" id="2482724"/>
    <lineage>
        <taxon>Bacteria</taxon>
        <taxon>Pseudomonadati</taxon>
        <taxon>Bacteroidota</taxon>
        <taxon>Cytophagia</taxon>
        <taxon>Cytophagales</taxon>
        <taxon>Chryseotaleaceae</taxon>
        <taxon>Chryseotalea</taxon>
    </lineage>
</organism>
<evidence type="ECO:0000256" key="5">
    <source>
        <dbReference type="ARBA" id="ARBA00022519"/>
    </source>
</evidence>
<feature type="domain" description="TonB C-terminal" evidence="11">
    <location>
        <begin position="135"/>
        <end position="225"/>
    </location>
</feature>
<evidence type="ECO:0000259" key="11">
    <source>
        <dbReference type="PROSITE" id="PS52015"/>
    </source>
</evidence>
<keyword evidence="7" id="KW-0653">Protein transport</keyword>
<accession>A0A401UFG9</accession>
<evidence type="ECO:0000256" key="9">
    <source>
        <dbReference type="ARBA" id="ARBA00023136"/>
    </source>
</evidence>
<evidence type="ECO:0000256" key="7">
    <source>
        <dbReference type="ARBA" id="ARBA00022927"/>
    </source>
</evidence>
<evidence type="ECO:0000256" key="1">
    <source>
        <dbReference type="ARBA" id="ARBA00004383"/>
    </source>
</evidence>
<name>A0A401UFG9_9BACT</name>
<gene>
    <name evidence="12" type="ORF">SanaruYs_38520</name>
</gene>
<evidence type="ECO:0000313" key="13">
    <source>
        <dbReference type="Proteomes" id="UP000288227"/>
    </source>
</evidence>
<dbReference type="PROSITE" id="PS52015">
    <property type="entry name" value="TONB_CTD"/>
    <property type="match status" value="1"/>
</dbReference>
<dbReference type="Gene3D" id="3.30.1150.10">
    <property type="match status" value="1"/>
</dbReference>
<feature type="transmembrane region" description="Helical" evidence="10">
    <location>
        <begin position="16"/>
        <end position="36"/>
    </location>
</feature>
<dbReference type="GO" id="GO:0030288">
    <property type="term" value="C:outer membrane-bounded periplasmic space"/>
    <property type="evidence" value="ECO:0007669"/>
    <property type="project" value="InterPro"/>
</dbReference>
<comment type="caution">
    <text evidence="12">The sequence shown here is derived from an EMBL/GenBank/DDBJ whole genome shotgun (WGS) entry which is preliminary data.</text>
</comment>
<dbReference type="PANTHER" id="PTHR33446">
    <property type="entry name" value="PROTEIN TONB-RELATED"/>
    <property type="match status" value="1"/>
</dbReference>
<dbReference type="Proteomes" id="UP000288227">
    <property type="component" value="Unassembled WGS sequence"/>
</dbReference>
<keyword evidence="13" id="KW-1185">Reference proteome</keyword>
<dbReference type="GO" id="GO:0055085">
    <property type="term" value="P:transmembrane transport"/>
    <property type="evidence" value="ECO:0007669"/>
    <property type="project" value="InterPro"/>
</dbReference>
<dbReference type="AlphaFoldDB" id="A0A401UFG9"/>
<dbReference type="GO" id="GO:0015891">
    <property type="term" value="P:siderophore transport"/>
    <property type="evidence" value="ECO:0007669"/>
    <property type="project" value="InterPro"/>
</dbReference>
<dbReference type="InterPro" id="IPR051045">
    <property type="entry name" value="TonB-dependent_transducer"/>
</dbReference>
<dbReference type="OrthoDB" id="9812355at2"/>
<dbReference type="PANTHER" id="PTHR33446:SF2">
    <property type="entry name" value="PROTEIN TONB"/>
    <property type="match status" value="1"/>
</dbReference>
<protein>
    <submittedName>
        <fullName evidence="12">Energy transducer TonB</fullName>
    </submittedName>
</protein>
<dbReference type="InterPro" id="IPR037682">
    <property type="entry name" value="TonB_C"/>
</dbReference>
<dbReference type="InterPro" id="IPR003538">
    <property type="entry name" value="TonB"/>
</dbReference>
<keyword evidence="5" id="KW-0997">Cell inner membrane</keyword>
<dbReference type="GO" id="GO:0015031">
    <property type="term" value="P:protein transport"/>
    <property type="evidence" value="ECO:0007669"/>
    <property type="project" value="UniProtKB-KW"/>
</dbReference>
<evidence type="ECO:0000256" key="2">
    <source>
        <dbReference type="ARBA" id="ARBA00006555"/>
    </source>
</evidence>
<keyword evidence="9 10" id="KW-0472">Membrane</keyword>
<keyword evidence="3" id="KW-0813">Transport</keyword>
<keyword evidence="8 10" id="KW-1133">Transmembrane helix</keyword>